<reference evidence="9 10" key="1">
    <citation type="submission" date="2016-10" db="EMBL/GenBank/DDBJ databases">
        <title>Silvanigrella aquatica sp. nov., isolated from a freshwater lake located in the Black Forest, Germany, description of Silvanigrellaceae fam. nov., Silvanigrellales ord. nov., reclassification of the order Bdellovibrionales in the class Oligoflexia, reclassification of the families Bacteriovoracaceae and Halobacteriovoraceae in the new order Bacteriovoracales ord. nov., and reclassification of the family Pseudobacteriovoracaceae in the order Oligoflexiales.</title>
        <authorList>
            <person name="Hahn M.W."/>
            <person name="Schmidt J."/>
            <person name="Koll U."/>
            <person name="Rohde M."/>
            <person name="Verbag S."/>
            <person name="Pitt A."/>
            <person name="Nakai R."/>
            <person name="Naganuma T."/>
            <person name="Lang E."/>
        </authorList>
    </citation>
    <scope>NUCLEOTIDE SEQUENCE [LARGE SCALE GENOMIC DNA]</scope>
    <source>
        <strain evidence="9 10">MWH-Nonnen-W8red</strain>
    </source>
</reference>
<feature type="domain" description="Dimethylamine monooxygenase subunit DmmA-like C-terminal" evidence="7">
    <location>
        <begin position="140"/>
        <end position="182"/>
    </location>
</feature>
<dbReference type="AlphaFoldDB" id="A0A1L4D3V6"/>
<proteinExistence type="predicted"/>
<evidence type="ECO:0000256" key="4">
    <source>
        <dbReference type="ARBA" id="ARBA00023002"/>
    </source>
</evidence>
<evidence type="ECO:0000256" key="2">
    <source>
        <dbReference type="ARBA" id="ARBA00022714"/>
    </source>
</evidence>
<keyword evidence="4" id="KW-0560">Oxidoreductase</keyword>
<evidence type="ECO:0000259" key="8">
    <source>
        <dbReference type="Pfam" id="PF22290"/>
    </source>
</evidence>
<evidence type="ECO:0000313" key="9">
    <source>
        <dbReference type="EMBL" id="APJ04857.1"/>
    </source>
</evidence>
<dbReference type="KEGG" id="saqi:AXG55_13510"/>
<evidence type="ECO:0000256" key="1">
    <source>
        <dbReference type="ARBA" id="ARBA00022630"/>
    </source>
</evidence>
<evidence type="ECO:0000256" key="3">
    <source>
        <dbReference type="ARBA" id="ARBA00022723"/>
    </source>
</evidence>
<evidence type="ECO:0000256" key="5">
    <source>
        <dbReference type="ARBA" id="ARBA00023004"/>
    </source>
</evidence>
<evidence type="ECO:0000313" key="10">
    <source>
        <dbReference type="Proteomes" id="UP000184731"/>
    </source>
</evidence>
<keyword evidence="1" id="KW-0285">Flavoprotein</keyword>
<sequence length="200" mass="23214">MENGYSIKSKPIYSLLLWDDKALFHMIIVQGLGGMSVLKMFQIKFPKNPVIIFYSKKYMNEVDYPKLINNTYCNNILINENDDDLFFAVENMLPEMFMGLRIYVVGSENFIWTVSKIADKYGYDDSNIIKELTNTLARSVYCTHCKLIMNDINTNIIKCFGCNKVLIIREHFSRRLGAYMGVMVNAESAYDFPKVEEIFP</sequence>
<dbReference type="EMBL" id="CP017834">
    <property type="protein sequence ID" value="APJ04857.1"/>
    <property type="molecule type" value="Genomic_DNA"/>
</dbReference>
<evidence type="ECO:0000259" key="7">
    <source>
        <dbReference type="Pfam" id="PF22289"/>
    </source>
</evidence>
<evidence type="ECO:0000256" key="6">
    <source>
        <dbReference type="ARBA" id="ARBA00023014"/>
    </source>
</evidence>
<accession>A0A1L4D3V6</accession>
<keyword evidence="3" id="KW-0479">Metal-binding</keyword>
<dbReference type="Pfam" id="PF22290">
    <property type="entry name" value="DmmA-like_N"/>
    <property type="match status" value="1"/>
</dbReference>
<keyword evidence="2" id="KW-0001">2Fe-2S</keyword>
<dbReference type="NCBIfam" id="NF041259">
    <property type="entry name" value="mono_DmmA_fam"/>
    <property type="match status" value="1"/>
</dbReference>
<dbReference type="GO" id="GO:0051537">
    <property type="term" value="F:2 iron, 2 sulfur cluster binding"/>
    <property type="evidence" value="ECO:0007669"/>
    <property type="project" value="UniProtKB-KW"/>
</dbReference>
<dbReference type="OrthoDB" id="6955242at2"/>
<keyword evidence="6" id="KW-0411">Iron-sulfur</keyword>
<feature type="domain" description="Dimethylamine monooxygenase subunit DmmA-like N-terminal" evidence="8">
    <location>
        <begin position="5"/>
        <end position="128"/>
    </location>
</feature>
<keyword evidence="10" id="KW-1185">Reference proteome</keyword>
<protein>
    <submittedName>
        <fullName evidence="9">Uncharacterized protein</fullName>
    </submittedName>
</protein>
<dbReference type="STRING" id="1915309.AXG55_13510"/>
<dbReference type="InterPro" id="IPR048037">
    <property type="entry name" value="DmmA-like_C"/>
</dbReference>
<dbReference type="GO" id="GO:0046872">
    <property type="term" value="F:metal ion binding"/>
    <property type="evidence" value="ECO:0007669"/>
    <property type="project" value="UniProtKB-KW"/>
</dbReference>
<dbReference type="GO" id="GO:0016491">
    <property type="term" value="F:oxidoreductase activity"/>
    <property type="evidence" value="ECO:0007669"/>
    <property type="project" value="UniProtKB-KW"/>
</dbReference>
<dbReference type="InterPro" id="IPR054582">
    <property type="entry name" value="DmmA-like_N"/>
</dbReference>
<name>A0A1L4D3V6_9BACT</name>
<organism evidence="9 10">
    <name type="scientific">Silvanigrella aquatica</name>
    <dbReference type="NCBI Taxonomy" id="1915309"/>
    <lineage>
        <taxon>Bacteria</taxon>
        <taxon>Pseudomonadati</taxon>
        <taxon>Bdellovibrionota</taxon>
        <taxon>Oligoflexia</taxon>
        <taxon>Silvanigrellales</taxon>
        <taxon>Silvanigrellaceae</taxon>
        <taxon>Silvanigrella</taxon>
    </lineage>
</organism>
<keyword evidence="5" id="KW-0408">Iron</keyword>
<dbReference type="Pfam" id="PF22289">
    <property type="entry name" value="DmmA-like_C"/>
    <property type="match status" value="1"/>
</dbReference>
<gene>
    <name evidence="9" type="ORF">AXG55_13510</name>
</gene>
<dbReference type="RefSeq" id="WP_148698616.1">
    <property type="nucleotide sequence ID" value="NZ_CP017834.1"/>
</dbReference>
<dbReference type="Proteomes" id="UP000184731">
    <property type="component" value="Chromosome"/>
</dbReference>